<feature type="chain" id="PRO_5045858774" evidence="1">
    <location>
        <begin position="30"/>
        <end position="419"/>
    </location>
</feature>
<evidence type="ECO:0000259" key="2">
    <source>
        <dbReference type="Pfam" id="PF00557"/>
    </source>
</evidence>
<dbReference type="Gene3D" id="3.40.350.10">
    <property type="entry name" value="Creatinase/prolidase N-terminal domain"/>
    <property type="match status" value="1"/>
</dbReference>
<dbReference type="InterPro" id="IPR006311">
    <property type="entry name" value="TAT_signal"/>
</dbReference>
<evidence type="ECO:0000259" key="3">
    <source>
        <dbReference type="Pfam" id="PF01321"/>
    </source>
</evidence>
<name>A0ABY7TS66_9SPHN</name>
<dbReference type="Pfam" id="PF01321">
    <property type="entry name" value="Creatinase_N"/>
    <property type="match status" value="1"/>
</dbReference>
<feature type="domain" description="Creatinase N-terminal" evidence="3">
    <location>
        <begin position="54"/>
        <end position="188"/>
    </location>
</feature>
<evidence type="ECO:0000313" key="5">
    <source>
        <dbReference type="Proteomes" id="UP001220395"/>
    </source>
</evidence>
<evidence type="ECO:0000313" key="4">
    <source>
        <dbReference type="EMBL" id="WCT75250.1"/>
    </source>
</evidence>
<keyword evidence="5" id="KW-1185">Reference proteome</keyword>
<organism evidence="4 5">
    <name type="scientific">Sphingomonas naphthae</name>
    <dbReference type="NCBI Taxonomy" id="1813468"/>
    <lineage>
        <taxon>Bacteria</taxon>
        <taxon>Pseudomonadati</taxon>
        <taxon>Pseudomonadota</taxon>
        <taxon>Alphaproteobacteria</taxon>
        <taxon>Sphingomonadales</taxon>
        <taxon>Sphingomonadaceae</taxon>
        <taxon>Sphingomonas</taxon>
    </lineage>
</organism>
<protein>
    <submittedName>
        <fullName evidence="4">Xaa-Pro peptidase family protein</fullName>
    </submittedName>
</protein>
<gene>
    <name evidence="4" type="ORF">PQ455_08540</name>
</gene>
<dbReference type="RefSeq" id="WP_273690947.1">
    <property type="nucleotide sequence ID" value="NZ_CP117411.1"/>
</dbReference>
<dbReference type="InterPro" id="IPR029149">
    <property type="entry name" value="Creatin/AminoP/Spt16_N"/>
</dbReference>
<evidence type="ECO:0000256" key="1">
    <source>
        <dbReference type="SAM" id="SignalP"/>
    </source>
</evidence>
<dbReference type="Pfam" id="PF00557">
    <property type="entry name" value="Peptidase_M24"/>
    <property type="match status" value="1"/>
</dbReference>
<keyword evidence="1" id="KW-0732">Signal</keyword>
<dbReference type="EMBL" id="CP117411">
    <property type="protein sequence ID" value="WCT75250.1"/>
    <property type="molecule type" value="Genomic_DNA"/>
</dbReference>
<proteinExistence type="predicted"/>
<dbReference type="SUPFAM" id="SSF55920">
    <property type="entry name" value="Creatinase/aminopeptidase"/>
    <property type="match status" value="1"/>
</dbReference>
<sequence length="419" mass="43977">MIHPSSLTRRTLIASAAAAAAGLALPAAALAPATDLAPLPGRPPAITPAERLARVAKAQRLMRAAGIGALLIEPGASMVYFTGVRWGLSERLTAVVIPAEGDAAIVTPFFEAPSVRQTLVIPAEIRTWQEDEDPLKLVAAILRDRGVATKPVAMEERVRFFASDGLARALPDARIVPGAPVVRGCRMVKSPAEIALMQHATDITIAAYAHVVPRVAPGMSPADVTKMMDAANRALGGETMFSLVLMGAASALPHGSREPQVAKAGEVVLMDCGCAVEGYQSDVSRTFVPGGATARQREVFAQVAHGQHIAFEAARIGAPAGTVDDQVRRYYESLGYGPGYAWPGLSHRTGHGIGLDGHEPVNLVHGEATPLAAGMCFSNEPGLYIPGSFGVRIEDCFHMTDAGPKWFSTPPKTIDAPLG</sequence>
<feature type="domain" description="Peptidase M24" evidence="2">
    <location>
        <begin position="196"/>
        <end position="401"/>
    </location>
</feature>
<dbReference type="PANTHER" id="PTHR46112">
    <property type="entry name" value="AMINOPEPTIDASE"/>
    <property type="match status" value="1"/>
</dbReference>
<dbReference type="InterPro" id="IPR036005">
    <property type="entry name" value="Creatinase/aminopeptidase-like"/>
</dbReference>
<dbReference type="PANTHER" id="PTHR46112:SF3">
    <property type="entry name" value="AMINOPEPTIDASE YPDF"/>
    <property type="match status" value="1"/>
</dbReference>
<reference evidence="4 5" key="1">
    <citation type="submission" date="2023-02" db="EMBL/GenBank/DDBJ databases">
        <title>Genome sequence of Sphingomonas naphthae.</title>
        <authorList>
            <person name="Kim S."/>
            <person name="Heo J."/>
            <person name="Kwon S.-W."/>
        </authorList>
    </citation>
    <scope>NUCLEOTIDE SEQUENCE [LARGE SCALE GENOMIC DNA]</scope>
    <source>
        <strain evidence="4 5">KACC 18716</strain>
    </source>
</reference>
<dbReference type="Gene3D" id="3.90.230.10">
    <property type="entry name" value="Creatinase/methionine aminopeptidase superfamily"/>
    <property type="match status" value="1"/>
</dbReference>
<feature type="signal peptide" evidence="1">
    <location>
        <begin position="1"/>
        <end position="29"/>
    </location>
</feature>
<accession>A0ABY7TS66</accession>
<dbReference type="PROSITE" id="PS51318">
    <property type="entry name" value="TAT"/>
    <property type="match status" value="1"/>
</dbReference>
<dbReference type="InterPro" id="IPR000994">
    <property type="entry name" value="Pept_M24"/>
</dbReference>
<dbReference type="InterPro" id="IPR050659">
    <property type="entry name" value="Peptidase_M24B"/>
</dbReference>
<dbReference type="Proteomes" id="UP001220395">
    <property type="component" value="Chromosome"/>
</dbReference>
<dbReference type="InterPro" id="IPR000587">
    <property type="entry name" value="Creatinase_N"/>
</dbReference>
<dbReference type="SUPFAM" id="SSF53092">
    <property type="entry name" value="Creatinase/prolidase N-terminal domain"/>
    <property type="match status" value="1"/>
</dbReference>